<name>A0A9D4Z681_ADICA</name>
<dbReference type="EMBL" id="JABFUD020000020">
    <property type="protein sequence ID" value="KAI5063923.1"/>
    <property type="molecule type" value="Genomic_DNA"/>
</dbReference>
<dbReference type="OrthoDB" id="777117at2759"/>
<dbReference type="InterPro" id="IPR000225">
    <property type="entry name" value="Armadillo"/>
</dbReference>
<proteinExistence type="predicted"/>
<dbReference type="InterPro" id="IPR016024">
    <property type="entry name" value="ARM-type_fold"/>
</dbReference>
<dbReference type="AlphaFoldDB" id="A0A9D4Z681"/>
<comment type="caution">
    <text evidence="1">The sequence shown here is derived from an EMBL/GenBank/DDBJ whole genome shotgun (WGS) entry which is preliminary data.</text>
</comment>
<dbReference type="PANTHER" id="PTHR46700">
    <property type="entry name" value="ARM REPEAT SUPERFAMILY PROTEIN"/>
    <property type="match status" value="1"/>
</dbReference>
<accession>A0A9D4Z681</accession>
<dbReference type="InterPro" id="IPR011989">
    <property type="entry name" value="ARM-like"/>
</dbReference>
<sequence length="565" mass="62036">MPPLAHPEPLIPEHQRLRADPLDSACSSSASSSSFFGKLWPNRRKFAPSGNNASVISYHETCDSSCKQSANSFRLRKGDNDANGWSMRFPTWILPAHEQGHSSSICIVEQNNAPSNKSEEDNSDPGTQVHSMHCKDLNAQSFPVRESGMRPVVESFKEVVINKQMDDNAESSLLCGNVHDLGERTTGNDNASSISDDGDRRVCSEHALPKRAASFKAGETMSVCGLKKLRLSTLCELQRVVVALQRGSLEERWLAADEVLDLCKDDPIARVTLGVQLKAIPPLIFILHSAHPKHQRTALLALLNLAVGNDVNKAAIVKEKALQRMVVLLQSMHAEVQAAVVTLFLNLSALDANKAEIGASGSIPLLVSLMHKEHTRKDALRALYNISIHAAGIDIGRHSLIEHKELAYAVLIDVIQWMEMPKCQERAVYVLMMIAHHSPTQREAMAAAGVIPALVELSLLGSVLAQKRATRTLDSFRRAKAFSGPQQRQCTQADMVCANGSQSMTRALSEKKVVDGLVRQSLHRTMQRITRRANLSKVVGDSIPSTVVSFRRPLDRRSSSCSLPF</sequence>
<protein>
    <submittedName>
        <fullName evidence="1">Uncharacterized protein</fullName>
    </submittedName>
</protein>
<keyword evidence="2" id="KW-1185">Reference proteome</keyword>
<dbReference type="PANTHER" id="PTHR46700:SF2">
    <property type="entry name" value="ARM REPEAT SUPERFAMILY PROTEIN"/>
    <property type="match status" value="1"/>
</dbReference>
<dbReference type="Proteomes" id="UP000886520">
    <property type="component" value="Chromosome 20"/>
</dbReference>
<dbReference type="SUPFAM" id="SSF48371">
    <property type="entry name" value="ARM repeat"/>
    <property type="match status" value="1"/>
</dbReference>
<dbReference type="Gene3D" id="1.25.10.10">
    <property type="entry name" value="Leucine-rich Repeat Variant"/>
    <property type="match status" value="1"/>
</dbReference>
<evidence type="ECO:0000313" key="1">
    <source>
        <dbReference type="EMBL" id="KAI5063923.1"/>
    </source>
</evidence>
<dbReference type="SMART" id="SM00185">
    <property type="entry name" value="ARM"/>
    <property type="match status" value="4"/>
</dbReference>
<organism evidence="1 2">
    <name type="scientific">Adiantum capillus-veneris</name>
    <name type="common">Maidenhair fern</name>
    <dbReference type="NCBI Taxonomy" id="13818"/>
    <lineage>
        <taxon>Eukaryota</taxon>
        <taxon>Viridiplantae</taxon>
        <taxon>Streptophyta</taxon>
        <taxon>Embryophyta</taxon>
        <taxon>Tracheophyta</taxon>
        <taxon>Polypodiopsida</taxon>
        <taxon>Polypodiidae</taxon>
        <taxon>Polypodiales</taxon>
        <taxon>Pteridineae</taxon>
        <taxon>Pteridaceae</taxon>
        <taxon>Vittarioideae</taxon>
        <taxon>Adiantum</taxon>
    </lineage>
</organism>
<reference evidence="1" key="1">
    <citation type="submission" date="2021-01" db="EMBL/GenBank/DDBJ databases">
        <title>Adiantum capillus-veneris genome.</title>
        <authorList>
            <person name="Fang Y."/>
            <person name="Liao Q."/>
        </authorList>
    </citation>
    <scope>NUCLEOTIDE SEQUENCE</scope>
    <source>
        <strain evidence="1">H3</strain>
        <tissue evidence="1">Leaf</tissue>
    </source>
</reference>
<gene>
    <name evidence="1" type="ORF">GOP47_0020593</name>
</gene>
<evidence type="ECO:0000313" key="2">
    <source>
        <dbReference type="Proteomes" id="UP000886520"/>
    </source>
</evidence>